<dbReference type="AlphaFoldDB" id="A0A5B7HCA2"/>
<name>A0A5B7HCA2_PORTR</name>
<accession>A0A5B7HCA2</accession>
<protein>
    <recommendedName>
        <fullName evidence="4">Secreted protein</fullName>
    </recommendedName>
</protein>
<feature type="chain" id="PRO_5022771250" description="Secreted protein" evidence="1">
    <location>
        <begin position="31"/>
        <end position="94"/>
    </location>
</feature>
<keyword evidence="1" id="KW-0732">Signal</keyword>
<evidence type="ECO:0000256" key="1">
    <source>
        <dbReference type="SAM" id="SignalP"/>
    </source>
</evidence>
<proteinExistence type="predicted"/>
<evidence type="ECO:0000313" key="2">
    <source>
        <dbReference type="EMBL" id="MPC70361.1"/>
    </source>
</evidence>
<evidence type="ECO:0000313" key="3">
    <source>
        <dbReference type="Proteomes" id="UP000324222"/>
    </source>
</evidence>
<keyword evidence="3" id="KW-1185">Reference proteome</keyword>
<dbReference type="Proteomes" id="UP000324222">
    <property type="component" value="Unassembled WGS sequence"/>
</dbReference>
<reference evidence="2 3" key="1">
    <citation type="submission" date="2019-05" db="EMBL/GenBank/DDBJ databases">
        <title>Another draft genome of Portunus trituberculatus and its Hox gene families provides insights of decapod evolution.</title>
        <authorList>
            <person name="Jeong J.-H."/>
            <person name="Song I."/>
            <person name="Kim S."/>
            <person name="Choi T."/>
            <person name="Kim D."/>
            <person name="Ryu S."/>
            <person name="Kim W."/>
        </authorList>
    </citation>
    <scope>NUCLEOTIDE SEQUENCE [LARGE SCALE GENOMIC DNA]</scope>
    <source>
        <tissue evidence="2">Muscle</tissue>
    </source>
</reference>
<gene>
    <name evidence="2" type="ORF">E2C01_064606</name>
</gene>
<comment type="caution">
    <text evidence="2">The sequence shown here is derived from an EMBL/GenBank/DDBJ whole genome shotgun (WGS) entry which is preliminary data.</text>
</comment>
<evidence type="ECO:0008006" key="4">
    <source>
        <dbReference type="Google" id="ProtNLM"/>
    </source>
</evidence>
<dbReference type="EMBL" id="VSRR010030995">
    <property type="protein sequence ID" value="MPC70361.1"/>
    <property type="molecule type" value="Genomic_DNA"/>
</dbReference>
<organism evidence="2 3">
    <name type="scientific">Portunus trituberculatus</name>
    <name type="common">Swimming crab</name>
    <name type="synonym">Neptunus trituberculatus</name>
    <dbReference type="NCBI Taxonomy" id="210409"/>
    <lineage>
        <taxon>Eukaryota</taxon>
        <taxon>Metazoa</taxon>
        <taxon>Ecdysozoa</taxon>
        <taxon>Arthropoda</taxon>
        <taxon>Crustacea</taxon>
        <taxon>Multicrustacea</taxon>
        <taxon>Malacostraca</taxon>
        <taxon>Eumalacostraca</taxon>
        <taxon>Eucarida</taxon>
        <taxon>Decapoda</taxon>
        <taxon>Pleocyemata</taxon>
        <taxon>Brachyura</taxon>
        <taxon>Eubrachyura</taxon>
        <taxon>Portunoidea</taxon>
        <taxon>Portunidae</taxon>
        <taxon>Portuninae</taxon>
        <taxon>Portunus</taxon>
    </lineage>
</organism>
<feature type="signal peptide" evidence="1">
    <location>
        <begin position="1"/>
        <end position="30"/>
    </location>
</feature>
<sequence>MNTASIKHSRSILRKCLLLLYCVLPKEVHSSPGPKVNICAAQVPIRKNLILIESQVTKSTPEQPRVQSSHVAHASLEDLALGENTVCYKKLFGR</sequence>